<keyword evidence="1" id="KW-1133">Transmembrane helix</keyword>
<protein>
    <recommendedName>
        <fullName evidence="4">Type VII secretion-associated protein</fullName>
    </recommendedName>
</protein>
<accession>A0ABS7NYA3</accession>
<keyword evidence="1" id="KW-0812">Transmembrane</keyword>
<dbReference type="Proteomes" id="UP000825228">
    <property type="component" value="Unassembled WGS sequence"/>
</dbReference>
<feature type="non-terminal residue" evidence="2">
    <location>
        <position position="272"/>
    </location>
</feature>
<sequence length="272" mass="27245">MTTPVPHRILGLHVTDRAAAAVVLSAETGEMVRVPVVTDTVLHLLPDGSSSLTRPDPDTAPDGVDVVDRFVEHVGDPAGVVSAHGAVLRAEDLLATVLLHLIDRTRPDADVVAVAHPGTWTADQVAALRDSLEFLSLTGVELLPDTVLSGAPDEPLDVALAAARHAGGLAPPPAAAPTVVVPAGVGRRRLPVVLAAAAAAVALAAAVTGAIVVTADRTVAPEVPAIADAVPATGTSATAAPTTSRSTGPFPTVTAEDVAAVVPSVTAPRTPD</sequence>
<reference evidence="2 3" key="1">
    <citation type="submission" date="2020-06" db="EMBL/GenBank/DDBJ databases">
        <title>Taxonomy, biology and ecology of Rhodococcus bacteria occurring in California pistachio and other woody hosts as revealed by genome sequence analyses.</title>
        <authorList>
            <person name="Gai Y."/>
            <person name="Riely B."/>
        </authorList>
    </citation>
    <scope>NUCLEOTIDE SEQUENCE [LARGE SCALE GENOMIC DNA]</scope>
    <source>
        <strain evidence="2 3">BP-281</strain>
    </source>
</reference>
<name>A0ABS7NYA3_9NOCA</name>
<keyword evidence="1" id="KW-0472">Membrane</keyword>
<feature type="transmembrane region" description="Helical" evidence="1">
    <location>
        <begin position="192"/>
        <end position="213"/>
    </location>
</feature>
<evidence type="ECO:0000313" key="2">
    <source>
        <dbReference type="EMBL" id="MBY6365128.1"/>
    </source>
</evidence>
<dbReference type="EMBL" id="JABUBU010000001">
    <property type="protein sequence ID" value="MBY6365128.1"/>
    <property type="molecule type" value="Genomic_DNA"/>
</dbReference>
<gene>
    <name evidence="2" type="ORF">HQ603_00005</name>
</gene>
<organism evidence="2 3">
    <name type="scientific">Rhodococcoides corynebacterioides</name>
    <dbReference type="NCBI Taxonomy" id="53972"/>
    <lineage>
        <taxon>Bacteria</taxon>
        <taxon>Bacillati</taxon>
        <taxon>Actinomycetota</taxon>
        <taxon>Actinomycetes</taxon>
        <taxon>Mycobacteriales</taxon>
        <taxon>Nocardiaceae</taxon>
        <taxon>Rhodococcoides</taxon>
    </lineage>
</organism>
<evidence type="ECO:0000313" key="3">
    <source>
        <dbReference type="Proteomes" id="UP000825228"/>
    </source>
</evidence>
<evidence type="ECO:0000256" key="1">
    <source>
        <dbReference type="SAM" id="Phobius"/>
    </source>
</evidence>
<keyword evidence="3" id="KW-1185">Reference proteome</keyword>
<evidence type="ECO:0008006" key="4">
    <source>
        <dbReference type="Google" id="ProtNLM"/>
    </source>
</evidence>
<comment type="caution">
    <text evidence="2">The sequence shown here is derived from an EMBL/GenBank/DDBJ whole genome shotgun (WGS) entry which is preliminary data.</text>
</comment>
<proteinExistence type="predicted"/>